<evidence type="ECO:0000256" key="2">
    <source>
        <dbReference type="ARBA" id="ARBA00022475"/>
    </source>
</evidence>
<feature type="transmembrane region" description="Helical" evidence="6">
    <location>
        <begin position="399"/>
        <end position="424"/>
    </location>
</feature>
<feature type="transmembrane region" description="Helical" evidence="6">
    <location>
        <begin position="372"/>
        <end position="393"/>
    </location>
</feature>
<evidence type="ECO:0000256" key="3">
    <source>
        <dbReference type="ARBA" id="ARBA00022692"/>
    </source>
</evidence>
<keyword evidence="2" id="KW-1003">Cell membrane</keyword>
<name>A0A1I6K148_9GAMM</name>
<dbReference type="GO" id="GO:0005886">
    <property type="term" value="C:plasma membrane"/>
    <property type="evidence" value="ECO:0007669"/>
    <property type="project" value="UniProtKB-SubCell"/>
</dbReference>
<dbReference type="PANTHER" id="PTHR30250">
    <property type="entry name" value="PST FAMILY PREDICTED COLANIC ACID TRANSPORTER"/>
    <property type="match status" value="1"/>
</dbReference>
<keyword evidence="5 6" id="KW-0472">Membrane</keyword>
<dbReference type="STRING" id="650891.SAMN05216203_3445"/>
<evidence type="ECO:0000256" key="1">
    <source>
        <dbReference type="ARBA" id="ARBA00004651"/>
    </source>
</evidence>
<protein>
    <submittedName>
        <fullName evidence="7">Membrane protein involved in the export of O-antigen and teichoic acid</fullName>
    </submittedName>
</protein>
<dbReference type="RefSeq" id="WP_139229953.1">
    <property type="nucleotide sequence ID" value="NZ_FOYW01000004.1"/>
</dbReference>
<sequence>MKLRRRFLPADVTGNVFRGMATLALGSSVGRFIGIASMPVLTRLYGPEDYGVLAVFSAMVFMLAPVLTLRYVMAVPLPRHDGTAINLMALSLALTVVITLLVTALLFAFADPILSSLSMTELAPWWWLVLLAMVGTSGYETLTAWATRRRGYRTIARTQVSQNLMGAAIKIGLGLLAIKPGGLLIGQMASQVGGIGTYLRHFRHDIRANARFVSLRRMKLVAGRYRGFPVYRLPSKFLLVYSVQAPVLFFSAIYGAGATGHLGLALAAMALPVTLVSQSLADAFFAELSTLDRRDIDTQWHIVVRVIKVVSAISVPVFLLLFFFAKPFSVVVFGEDWATTGVFLTALSPYIVVQLIANPVTKVLAVHEMHRVFLWINIQRALLISAVFLLAFWLDWPAIIAISVFSGVLFAHYVFCVVVTLKLLRNKMKNRSTG</sequence>
<evidence type="ECO:0000256" key="5">
    <source>
        <dbReference type="ARBA" id="ARBA00023136"/>
    </source>
</evidence>
<dbReference type="Proteomes" id="UP000198644">
    <property type="component" value="Unassembled WGS sequence"/>
</dbReference>
<feature type="transmembrane region" description="Helical" evidence="6">
    <location>
        <begin position="306"/>
        <end position="325"/>
    </location>
</feature>
<keyword evidence="8" id="KW-1185">Reference proteome</keyword>
<comment type="subcellular location">
    <subcellularLocation>
        <location evidence="1">Cell membrane</location>
        <topology evidence="1">Multi-pass membrane protein</topology>
    </subcellularLocation>
</comment>
<organism evidence="7 8">
    <name type="scientific">Marinobacter daqiaonensis</name>
    <dbReference type="NCBI Taxonomy" id="650891"/>
    <lineage>
        <taxon>Bacteria</taxon>
        <taxon>Pseudomonadati</taxon>
        <taxon>Pseudomonadota</taxon>
        <taxon>Gammaproteobacteria</taxon>
        <taxon>Pseudomonadales</taxon>
        <taxon>Marinobacteraceae</taxon>
        <taxon>Marinobacter</taxon>
    </lineage>
</organism>
<feature type="transmembrane region" description="Helical" evidence="6">
    <location>
        <begin position="84"/>
        <end position="110"/>
    </location>
</feature>
<evidence type="ECO:0000313" key="8">
    <source>
        <dbReference type="Proteomes" id="UP000198644"/>
    </source>
</evidence>
<evidence type="ECO:0000313" key="7">
    <source>
        <dbReference type="EMBL" id="SFR84904.1"/>
    </source>
</evidence>
<dbReference type="OrthoDB" id="3831435at2"/>
<dbReference type="PANTHER" id="PTHR30250:SF28">
    <property type="entry name" value="POLYSACCHARIDE BIOSYNTHESIS PROTEIN"/>
    <property type="match status" value="1"/>
</dbReference>
<gene>
    <name evidence="7" type="ORF">SAMN05216203_3445</name>
</gene>
<proteinExistence type="predicted"/>
<feature type="transmembrane region" description="Helical" evidence="6">
    <location>
        <begin position="337"/>
        <end position="360"/>
    </location>
</feature>
<keyword evidence="4 6" id="KW-1133">Transmembrane helix</keyword>
<reference evidence="7 8" key="1">
    <citation type="submission" date="2016-10" db="EMBL/GenBank/DDBJ databases">
        <authorList>
            <person name="de Groot N.N."/>
        </authorList>
    </citation>
    <scope>NUCLEOTIDE SEQUENCE [LARGE SCALE GENOMIC DNA]</scope>
    <source>
        <strain evidence="7 8">CGMCC 1.9167</strain>
    </source>
</reference>
<keyword evidence="3 6" id="KW-0812">Transmembrane</keyword>
<dbReference type="EMBL" id="FOYW01000004">
    <property type="protein sequence ID" value="SFR84904.1"/>
    <property type="molecule type" value="Genomic_DNA"/>
</dbReference>
<accession>A0A1I6K148</accession>
<dbReference type="InterPro" id="IPR050833">
    <property type="entry name" value="Poly_Biosynth_Transport"/>
</dbReference>
<evidence type="ECO:0000256" key="4">
    <source>
        <dbReference type="ARBA" id="ARBA00022989"/>
    </source>
</evidence>
<feature type="transmembrane region" description="Helical" evidence="6">
    <location>
        <begin position="50"/>
        <end position="72"/>
    </location>
</feature>
<feature type="transmembrane region" description="Helical" evidence="6">
    <location>
        <begin position="238"/>
        <end position="256"/>
    </location>
</feature>
<feature type="transmembrane region" description="Helical" evidence="6">
    <location>
        <begin position="125"/>
        <end position="147"/>
    </location>
</feature>
<feature type="transmembrane region" description="Helical" evidence="6">
    <location>
        <begin position="20"/>
        <end position="38"/>
    </location>
</feature>
<evidence type="ECO:0000256" key="6">
    <source>
        <dbReference type="SAM" id="Phobius"/>
    </source>
</evidence>
<dbReference type="Pfam" id="PF13440">
    <property type="entry name" value="Polysacc_synt_3"/>
    <property type="match status" value="1"/>
</dbReference>
<dbReference type="AlphaFoldDB" id="A0A1I6K148"/>